<name>A0ABW5PLP1_9BACI</name>
<sequence>MAVLEGGSLEVGKWADIAILDRNLFEFPVKEIKDVKVKLTMMDGKIVFDGAHDRSEFVEYK</sequence>
<protein>
    <submittedName>
        <fullName evidence="2">Amidohydrolase family protein</fullName>
    </submittedName>
</protein>
<dbReference type="InterPro" id="IPR013108">
    <property type="entry name" value="Amidohydro_3"/>
</dbReference>
<dbReference type="InterPro" id="IPR011059">
    <property type="entry name" value="Metal-dep_hydrolase_composite"/>
</dbReference>
<evidence type="ECO:0000259" key="1">
    <source>
        <dbReference type="Pfam" id="PF07969"/>
    </source>
</evidence>
<dbReference type="Proteomes" id="UP001597458">
    <property type="component" value="Unassembled WGS sequence"/>
</dbReference>
<gene>
    <name evidence="2" type="ORF">ACFSTF_00125</name>
</gene>
<dbReference type="RefSeq" id="WP_230459110.1">
    <property type="nucleotide sequence ID" value="NZ_JBHUMR010000001.1"/>
</dbReference>
<dbReference type="SUPFAM" id="SSF51338">
    <property type="entry name" value="Composite domain of metallo-dependent hydrolases"/>
    <property type="match status" value="1"/>
</dbReference>
<dbReference type="EMBL" id="JBHUMR010000001">
    <property type="protein sequence ID" value="MFD2615749.1"/>
    <property type="molecule type" value="Genomic_DNA"/>
</dbReference>
<dbReference type="Pfam" id="PF07969">
    <property type="entry name" value="Amidohydro_3"/>
    <property type="match status" value="1"/>
</dbReference>
<proteinExistence type="predicted"/>
<dbReference type="Gene3D" id="2.30.40.10">
    <property type="entry name" value="Urease, subunit C, domain 1"/>
    <property type="match status" value="1"/>
</dbReference>
<evidence type="ECO:0000313" key="2">
    <source>
        <dbReference type="EMBL" id="MFD2615749.1"/>
    </source>
</evidence>
<evidence type="ECO:0000313" key="3">
    <source>
        <dbReference type="Proteomes" id="UP001597458"/>
    </source>
</evidence>
<keyword evidence="3" id="KW-1185">Reference proteome</keyword>
<accession>A0ABW5PLP1</accession>
<feature type="domain" description="Amidohydrolase 3" evidence="1">
    <location>
        <begin position="6"/>
        <end position="48"/>
    </location>
</feature>
<reference evidence="3" key="1">
    <citation type="journal article" date="2019" name="Int. J. Syst. Evol. Microbiol.">
        <title>The Global Catalogue of Microorganisms (GCM) 10K type strain sequencing project: providing services to taxonomists for standard genome sequencing and annotation.</title>
        <authorList>
            <consortium name="The Broad Institute Genomics Platform"/>
            <consortium name="The Broad Institute Genome Sequencing Center for Infectious Disease"/>
            <person name="Wu L."/>
            <person name="Ma J."/>
        </authorList>
    </citation>
    <scope>NUCLEOTIDE SEQUENCE [LARGE SCALE GENOMIC DNA]</scope>
    <source>
        <strain evidence="3">TISTR 2241</strain>
    </source>
</reference>
<comment type="caution">
    <text evidence="2">The sequence shown here is derived from an EMBL/GenBank/DDBJ whole genome shotgun (WGS) entry which is preliminary data.</text>
</comment>
<organism evidence="2 3">
    <name type="scientific">Terrilactibacillus laevilacticus</name>
    <dbReference type="NCBI Taxonomy" id="1380157"/>
    <lineage>
        <taxon>Bacteria</taxon>
        <taxon>Bacillati</taxon>
        <taxon>Bacillota</taxon>
        <taxon>Bacilli</taxon>
        <taxon>Bacillales</taxon>
        <taxon>Bacillaceae</taxon>
        <taxon>Terrilactibacillus</taxon>
    </lineage>
</organism>